<name>A0ACC5T1A1_ENSAD</name>
<evidence type="ECO:0000313" key="2">
    <source>
        <dbReference type="Proteomes" id="UP000823773"/>
    </source>
</evidence>
<gene>
    <name evidence="1" type="ORF">J2Z19_004581</name>
</gene>
<proteinExistence type="predicted"/>
<accession>A0ACC5T1A1</accession>
<reference evidence="1" key="1">
    <citation type="submission" date="2021-03" db="EMBL/GenBank/DDBJ databases">
        <title>Genomic Encyclopedia of Type Strains, Phase IV (KMG-IV): sequencing the most valuable type-strain genomes for metagenomic binning, comparative biology and taxonomic classification.</title>
        <authorList>
            <person name="Goeker M."/>
        </authorList>
    </citation>
    <scope>NUCLEOTIDE SEQUENCE</scope>
    <source>
        <strain evidence="1">DSM 18131</strain>
    </source>
</reference>
<protein>
    <submittedName>
        <fullName evidence="1">Uncharacterized protein</fullName>
    </submittedName>
</protein>
<evidence type="ECO:0000313" key="1">
    <source>
        <dbReference type="EMBL" id="MBP1874848.1"/>
    </source>
</evidence>
<dbReference type="EMBL" id="JAGGJR010000008">
    <property type="protein sequence ID" value="MBP1874848.1"/>
    <property type="molecule type" value="Genomic_DNA"/>
</dbReference>
<comment type="caution">
    <text evidence="1">The sequence shown here is derived from an EMBL/GenBank/DDBJ whole genome shotgun (WGS) entry which is preliminary data.</text>
</comment>
<organism evidence="1 2">
    <name type="scientific">Ensifer adhaerens</name>
    <name type="common">Sinorhizobium morelense</name>
    <dbReference type="NCBI Taxonomy" id="106592"/>
    <lineage>
        <taxon>Bacteria</taxon>
        <taxon>Pseudomonadati</taxon>
        <taxon>Pseudomonadota</taxon>
        <taxon>Alphaproteobacteria</taxon>
        <taxon>Hyphomicrobiales</taxon>
        <taxon>Rhizobiaceae</taxon>
        <taxon>Sinorhizobium/Ensifer group</taxon>
        <taxon>Ensifer</taxon>
    </lineage>
</organism>
<keyword evidence="2" id="KW-1185">Reference proteome</keyword>
<sequence>MSTRLVFSLLIVTMTILLVWAFRPATIMFTGAAPTTQSDSLTQ</sequence>
<dbReference type="Proteomes" id="UP000823773">
    <property type="component" value="Unassembled WGS sequence"/>
</dbReference>